<evidence type="ECO:0000313" key="6">
    <source>
        <dbReference type="Proteomes" id="UP001546774"/>
    </source>
</evidence>
<proteinExistence type="predicted"/>
<accession>A0ABV1H6Q6</accession>
<evidence type="ECO:0000259" key="4">
    <source>
        <dbReference type="PROSITE" id="PS50893"/>
    </source>
</evidence>
<dbReference type="InterPro" id="IPR003439">
    <property type="entry name" value="ABC_transporter-like_ATP-bd"/>
</dbReference>
<keyword evidence="6" id="KW-1185">Reference proteome</keyword>
<evidence type="ECO:0000256" key="1">
    <source>
        <dbReference type="ARBA" id="ARBA00022448"/>
    </source>
</evidence>
<evidence type="ECO:0000313" key="5">
    <source>
        <dbReference type="EMBL" id="MEQ2555077.1"/>
    </source>
</evidence>
<keyword evidence="1" id="KW-0813">Transport</keyword>
<dbReference type="InterPro" id="IPR027417">
    <property type="entry name" value="P-loop_NTPase"/>
</dbReference>
<organism evidence="5 6">
    <name type="scientific">Lachnospira intestinalis</name>
    <dbReference type="NCBI Taxonomy" id="3133158"/>
    <lineage>
        <taxon>Bacteria</taxon>
        <taxon>Bacillati</taxon>
        <taxon>Bacillota</taxon>
        <taxon>Clostridia</taxon>
        <taxon>Lachnospirales</taxon>
        <taxon>Lachnospiraceae</taxon>
        <taxon>Lachnospira</taxon>
    </lineage>
</organism>
<dbReference type="Proteomes" id="UP001546774">
    <property type="component" value="Unassembled WGS sequence"/>
</dbReference>
<evidence type="ECO:0000256" key="3">
    <source>
        <dbReference type="ARBA" id="ARBA00022840"/>
    </source>
</evidence>
<sequence length="225" mass="25551">MLQIHHLKKSYNKKTEVLSDIDYTFEEGRVYPVLGGIGSGRTTLFDCLSGDLPVDAGEIATKEKTTIFHAAKQSILPMYITAYEYIHFLCDLKNVPVPADEFLDKVGMEENAKDTLICELSFEDKKRVQLAAFLVQKPYVILFDEPFDYCSENYIRTFLQVLQTVKENHIILISTGLLEIAKQISNEILLLHNGRFEVVPSETLQVQELRRAVLDIIGEADHGNL</sequence>
<dbReference type="InterPro" id="IPR051782">
    <property type="entry name" value="ABC_Transporter_VariousFunc"/>
</dbReference>
<reference evidence="5" key="1">
    <citation type="submission" date="2024-03" db="EMBL/GenBank/DDBJ databases">
        <title>Human intestinal bacterial collection.</title>
        <authorList>
            <person name="Pauvert C."/>
            <person name="Hitch T.C.A."/>
            <person name="Clavel T."/>
        </authorList>
    </citation>
    <scope>NUCLEOTIDE SEQUENCE [LARGE SCALE GENOMIC DNA]</scope>
    <source>
        <strain evidence="5">CLA-AA-H89B</strain>
    </source>
</reference>
<name>A0ABV1H6Q6_9FIRM</name>
<protein>
    <submittedName>
        <fullName evidence="5">ATP-binding cassette domain-containing protein</fullName>
    </submittedName>
</protein>
<dbReference type="SUPFAM" id="SSF52540">
    <property type="entry name" value="P-loop containing nucleoside triphosphate hydrolases"/>
    <property type="match status" value="1"/>
</dbReference>
<keyword evidence="2" id="KW-0547">Nucleotide-binding</keyword>
<dbReference type="EMBL" id="JBBMFS010000006">
    <property type="protein sequence ID" value="MEQ2555077.1"/>
    <property type="molecule type" value="Genomic_DNA"/>
</dbReference>
<dbReference type="PROSITE" id="PS50893">
    <property type="entry name" value="ABC_TRANSPORTER_2"/>
    <property type="match status" value="1"/>
</dbReference>
<gene>
    <name evidence="5" type="ORF">WMO37_08680</name>
</gene>
<keyword evidence="3 5" id="KW-0067">ATP-binding</keyword>
<dbReference type="Gene3D" id="3.40.50.300">
    <property type="entry name" value="P-loop containing nucleotide triphosphate hydrolases"/>
    <property type="match status" value="1"/>
</dbReference>
<dbReference type="PANTHER" id="PTHR42939:SF1">
    <property type="entry name" value="ABC TRANSPORTER ATP-BINDING PROTEIN ALBC-RELATED"/>
    <property type="match status" value="1"/>
</dbReference>
<dbReference type="GO" id="GO:0005524">
    <property type="term" value="F:ATP binding"/>
    <property type="evidence" value="ECO:0007669"/>
    <property type="project" value="UniProtKB-KW"/>
</dbReference>
<dbReference type="PANTHER" id="PTHR42939">
    <property type="entry name" value="ABC TRANSPORTER ATP-BINDING PROTEIN ALBC-RELATED"/>
    <property type="match status" value="1"/>
</dbReference>
<evidence type="ECO:0000256" key="2">
    <source>
        <dbReference type="ARBA" id="ARBA00022741"/>
    </source>
</evidence>
<feature type="domain" description="ABC transporter" evidence="4">
    <location>
        <begin position="2"/>
        <end position="218"/>
    </location>
</feature>
<comment type="caution">
    <text evidence="5">The sequence shown here is derived from an EMBL/GenBank/DDBJ whole genome shotgun (WGS) entry which is preliminary data.</text>
</comment>
<dbReference type="Pfam" id="PF00005">
    <property type="entry name" value="ABC_tran"/>
    <property type="match status" value="1"/>
</dbReference>